<keyword evidence="14" id="KW-1185">Reference proteome</keyword>
<keyword evidence="6 12" id="KW-0479">Metal-binding</keyword>
<comment type="caution">
    <text evidence="13">The sequence shown here is derived from an EMBL/GenBank/DDBJ whole genome shotgun (WGS) entry which is preliminary data.</text>
</comment>
<comment type="similarity">
    <text evidence="3 12">Belongs to the cytochrome P450 family.</text>
</comment>
<dbReference type="Pfam" id="PF00067">
    <property type="entry name" value="p450"/>
    <property type="match status" value="1"/>
</dbReference>
<keyword evidence="7" id="KW-1133">Transmembrane helix</keyword>
<dbReference type="InterPro" id="IPR036396">
    <property type="entry name" value="Cyt_P450_sf"/>
</dbReference>
<dbReference type="PANTHER" id="PTHR47944:SF10">
    <property type="entry name" value="CYTOCHROME P450 98A9"/>
    <property type="match status" value="1"/>
</dbReference>
<dbReference type="InterPro" id="IPR017972">
    <property type="entry name" value="Cyt_P450_CS"/>
</dbReference>
<protein>
    <recommendedName>
        <fullName evidence="15">Cytochrome P450</fullName>
    </recommendedName>
</protein>
<dbReference type="InterPro" id="IPR001128">
    <property type="entry name" value="Cyt_P450"/>
</dbReference>
<keyword evidence="8 12" id="KW-0560">Oxidoreductase</keyword>
<accession>A0ABS8T8G9</accession>
<gene>
    <name evidence="13" type="ORF">HAX54_004852</name>
</gene>
<evidence type="ECO:0000256" key="2">
    <source>
        <dbReference type="ARBA" id="ARBA00004167"/>
    </source>
</evidence>
<dbReference type="EMBL" id="JACEIK010001227">
    <property type="protein sequence ID" value="MCD7467428.1"/>
    <property type="molecule type" value="Genomic_DNA"/>
</dbReference>
<evidence type="ECO:0000256" key="1">
    <source>
        <dbReference type="ARBA" id="ARBA00001971"/>
    </source>
</evidence>
<reference evidence="13 14" key="1">
    <citation type="journal article" date="2021" name="BMC Genomics">
        <title>Datura genome reveals duplications of psychoactive alkaloid biosynthetic genes and high mutation rate following tissue culture.</title>
        <authorList>
            <person name="Rajewski A."/>
            <person name="Carter-House D."/>
            <person name="Stajich J."/>
            <person name="Litt A."/>
        </authorList>
    </citation>
    <scope>NUCLEOTIDE SEQUENCE [LARGE SCALE GENOMIC DNA]</scope>
    <source>
        <strain evidence="13">AR-01</strain>
    </source>
</reference>
<evidence type="ECO:0000313" key="14">
    <source>
        <dbReference type="Proteomes" id="UP000823775"/>
    </source>
</evidence>
<name>A0ABS8T8G9_DATST</name>
<evidence type="ECO:0000256" key="9">
    <source>
        <dbReference type="ARBA" id="ARBA00023004"/>
    </source>
</evidence>
<evidence type="ECO:0008006" key="15">
    <source>
        <dbReference type="Google" id="ProtNLM"/>
    </source>
</evidence>
<evidence type="ECO:0000256" key="12">
    <source>
        <dbReference type="RuleBase" id="RU000461"/>
    </source>
</evidence>
<dbReference type="Gene3D" id="1.10.630.10">
    <property type="entry name" value="Cytochrome P450"/>
    <property type="match status" value="1"/>
</dbReference>
<evidence type="ECO:0000256" key="6">
    <source>
        <dbReference type="ARBA" id="ARBA00022723"/>
    </source>
</evidence>
<comment type="cofactor">
    <cofactor evidence="1">
        <name>heme</name>
        <dbReference type="ChEBI" id="CHEBI:30413"/>
    </cofactor>
</comment>
<keyword evidence="11" id="KW-0472">Membrane</keyword>
<dbReference type="Proteomes" id="UP000823775">
    <property type="component" value="Unassembled WGS sequence"/>
</dbReference>
<keyword evidence="5" id="KW-0812">Transmembrane</keyword>
<evidence type="ECO:0000256" key="5">
    <source>
        <dbReference type="ARBA" id="ARBA00022692"/>
    </source>
</evidence>
<dbReference type="SUPFAM" id="SSF48264">
    <property type="entry name" value="Cytochrome P450"/>
    <property type="match status" value="1"/>
</dbReference>
<organism evidence="13 14">
    <name type="scientific">Datura stramonium</name>
    <name type="common">Jimsonweed</name>
    <name type="synonym">Common thornapple</name>
    <dbReference type="NCBI Taxonomy" id="4076"/>
    <lineage>
        <taxon>Eukaryota</taxon>
        <taxon>Viridiplantae</taxon>
        <taxon>Streptophyta</taxon>
        <taxon>Embryophyta</taxon>
        <taxon>Tracheophyta</taxon>
        <taxon>Spermatophyta</taxon>
        <taxon>Magnoliopsida</taxon>
        <taxon>eudicotyledons</taxon>
        <taxon>Gunneridae</taxon>
        <taxon>Pentapetalae</taxon>
        <taxon>asterids</taxon>
        <taxon>lamiids</taxon>
        <taxon>Solanales</taxon>
        <taxon>Solanaceae</taxon>
        <taxon>Solanoideae</taxon>
        <taxon>Datureae</taxon>
        <taxon>Datura</taxon>
    </lineage>
</organism>
<keyword evidence="4 12" id="KW-0349">Heme</keyword>
<evidence type="ECO:0000256" key="10">
    <source>
        <dbReference type="ARBA" id="ARBA00023033"/>
    </source>
</evidence>
<keyword evidence="9 12" id="KW-0408">Iron</keyword>
<evidence type="ECO:0000256" key="8">
    <source>
        <dbReference type="ARBA" id="ARBA00023002"/>
    </source>
</evidence>
<evidence type="ECO:0000256" key="11">
    <source>
        <dbReference type="ARBA" id="ARBA00023136"/>
    </source>
</evidence>
<evidence type="ECO:0000256" key="7">
    <source>
        <dbReference type="ARBA" id="ARBA00022989"/>
    </source>
</evidence>
<dbReference type="PANTHER" id="PTHR47944">
    <property type="entry name" value="CYTOCHROME P450 98A9"/>
    <property type="match status" value="1"/>
</dbReference>
<proteinExistence type="inferred from homology"/>
<evidence type="ECO:0000313" key="13">
    <source>
        <dbReference type="EMBL" id="MCD7467428.1"/>
    </source>
</evidence>
<evidence type="ECO:0000256" key="3">
    <source>
        <dbReference type="ARBA" id="ARBA00010617"/>
    </source>
</evidence>
<evidence type="ECO:0000256" key="4">
    <source>
        <dbReference type="ARBA" id="ARBA00022617"/>
    </source>
</evidence>
<comment type="subcellular location">
    <subcellularLocation>
        <location evidence="2">Membrane</location>
        <topology evidence="2">Single-pass membrane protein</topology>
    </subcellularLocation>
</comment>
<dbReference type="PROSITE" id="PS00086">
    <property type="entry name" value="CYTOCHROME_P450"/>
    <property type="match status" value="1"/>
</dbReference>
<keyword evidence="10 12" id="KW-0503">Monooxygenase</keyword>
<sequence>MGYGRLVKNPRVRTKGPKRTRSSYLIDRVITESICPSSYLQSVKESLRLHLPTLPMLPHGWCKPSKDYQQDADMKGHDFRLLPFGAGRRICPGTNLAINMVTSMLAHLLLIHFKWSPPLGVKHEDIDMLESPGTVTYMRTPLQVKFYS</sequence>